<sequence length="123" mass="14009">MFNTRFGYNMKMGRLQYLLYCSPHSSRVHLVLRSAGSLVLLHPRHLACFFEHLSHPHIVTVHPSISLPFFFPSEPLPSTSRAAESVSEKGSRSQQARAKQEPGLGSSFILSYSRKFCFRSNER</sequence>
<dbReference type="EMBL" id="CAXLJM020000001">
    <property type="protein sequence ID" value="CAL8068338.1"/>
    <property type="molecule type" value="Genomic_DNA"/>
</dbReference>
<evidence type="ECO:0000313" key="3">
    <source>
        <dbReference type="Proteomes" id="UP001642540"/>
    </source>
</evidence>
<reference evidence="2 3" key="1">
    <citation type="submission" date="2024-08" db="EMBL/GenBank/DDBJ databases">
        <authorList>
            <person name="Cucini C."/>
            <person name="Frati F."/>
        </authorList>
    </citation>
    <scope>NUCLEOTIDE SEQUENCE [LARGE SCALE GENOMIC DNA]</scope>
</reference>
<dbReference type="Proteomes" id="UP001642540">
    <property type="component" value="Unassembled WGS sequence"/>
</dbReference>
<feature type="region of interest" description="Disordered" evidence="1">
    <location>
        <begin position="77"/>
        <end position="102"/>
    </location>
</feature>
<gene>
    <name evidence="2" type="ORF">ODALV1_LOCUS222</name>
</gene>
<protein>
    <submittedName>
        <fullName evidence="2">Uncharacterized protein</fullName>
    </submittedName>
</protein>
<proteinExistence type="predicted"/>
<name>A0ABP1PJT1_9HEXA</name>
<comment type="caution">
    <text evidence="2">The sequence shown here is derived from an EMBL/GenBank/DDBJ whole genome shotgun (WGS) entry which is preliminary data.</text>
</comment>
<keyword evidence="3" id="KW-1185">Reference proteome</keyword>
<evidence type="ECO:0000256" key="1">
    <source>
        <dbReference type="SAM" id="MobiDB-lite"/>
    </source>
</evidence>
<accession>A0ABP1PJT1</accession>
<evidence type="ECO:0000313" key="2">
    <source>
        <dbReference type="EMBL" id="CAL8068338.1"/>
    </source>
</evidence>
<organism evidence="2 3">
    <name type="scientific">Orchesella dallaii</name>
    <dbReference type="NCBI Taxonomy" id="48710"/>
    <lineage>
        <taxon>Eukaryota</taxon>
        <taxon>Metazoa</taxon>
        <taxon>Ecdysozoa</taxon>
        <taxon>Arthropoda</taxon>
        <taxon>Hexapoda</taxon>
        <taxon>Collembola</taxon>
        <taxon>Entomobryomorpha</taxon>
        <taxon>Entomobryoidea</taxon>
        <taxon>Orchesellidae</taxon>
        <taxon>Orchesellinae</taxon>
        <taxon>Orchesella</taxon>
    </lineage>
</organism>